<dbReference type="EMBL" id="CALNXK010000019">
    <property type="protein sequence ID" value="CAH3106732.1"/>
    <property type="molecule type" value="Genomic_DNA"/>
</dbReference>
<accession>A0ABN8NER2</accession>
<gene>
    <name evidence="4" type="ORF">PLOB_00014934</name>
</gene>
<evidence type="ECO:0008006" key="6">
    <source>
        <dbReference type="Google" id="ProtNLM"/>
    </source>
</evidence>
<dbReference type="Gene3D" id="2.10.60.10">
    <property type="entry name" value="CD59"/>
    <property type="match status" value="1"/>
</dbReference>
<keyword evidence="5" id="KW-1185">Reference proteome</keyword>
<reference evidence="4 5" key="1">
    <citation type="submission" date="2022-05" db="EMBL/GenBank/DDBJ databases">
        <authorList>
            <consortium name="Genoscope - CEA"/>
            <person name="William W."/>
        </authorList>
    </citation>
    <scope>NUCLEOTIDE SEQUENCE [LARGE SCALE GENOMIC DNA]</scope>
</reference>
<organism evidence="4 5">
    <name type="scientific">Porites lobata</name>
    <dbReference type="NCBI Taxonomy" id="104759"/>
    <lineage>
        <taxon>Eukaryota</taxon>
        <taxon>Metazoa</taxon>
        <taxon>Cnidaria</taxon>
        <taxon>Anthozoa</taxon>
        <taxon>Hexacorallia</taxon>
        <taxon>Scleractinia</taxon>
        <taxon>Fungiina</taxon>
        <taxon>Poritidae</taxon>
        <taxon>Porites</taxon>
    </lineage>
</organism>
<evidence type="ECO:0000313" key="4">
    <source>
        <dbReference type="EMBL" id="CAH3106732.1"/>
    </source>
</evidence>
<name>A0ABN8NER2_9CNID</name>
<comment type="caution">
    <text evidence="4">The sequence shown here is derived from an EMBL/GenBank/DDBJ whole genome shotgun (WGS) entry which is preliminary data.</text>
</comment>
<dbReference type="PANTHER" id="PTHR10036:SF3">
    <property type="entry name" value="PROTEIN SLEEPLESS-RELATED"/>
    <property type="match status" value="1"/>
</dbReference>
<dbReference type="InterPro" id="IPR045860">
    <property type="entry name" value="Snake_toxin-like_sf"/>
</dbReference>
<feature type="signal peptide" evidence="3">
    <location>
        <begin position="1"/>
        <end position="23"/>
    </location>
</feature>
<evidence type="ECO:0000256" key="1">
    <source>
        <dbReference type="ARBA" id="ARBA00022729"/>
    </source>
</evidence>
<dbReference type="SUPFAM" id="SSF57302">
    <property type="entry name" value="Snake toxin-like"/>
    <property type="match status" value="1"/>
</dbReference>
<evidence type="ECO:0000313" key="5">
    <source>
        <dbReference type="Proteomes" id="UP001159405"/>
    </source>
</evidence>
<protein>
    <recommendedName>
        <fullName evidence="6">Sodefrin-like factor</fullName>
    </recommendedName>
</protein>
<dbReference type="PANTHER" id="PTHR10036">
    <property type="entry name" value="CD59 GLYCOPROTEIN"/>
    <property type="match status" value="1"/>
</dbReference>
<feature type="chain" id="PRO_5045318156" description="Sodefrin-like factor" evidence="3">
    <location>
        <begin position="24"/>
        <end position="181"/>
    </location>
</feature>
<evidence type="ECO:0000256" key="2">
    <source>
        <dbReference type="ARBA" id="ARBA00023157"/>
    </source>
</evidence>
<dbReference type="CDD" id="cd00117">
    <property type="entry name" value="TFP"/>
    <property type="match status" value="1"/>
</dbReference>
<keyword evidence="1 3" id="KW-0732">Signal</keyword>
<keyword evidence="2" id="KW-1015">Disulfide bond</keyword>
<evidence type="ECO:0000256" key="3">
    <source>
        <dbReference type="SAM" id="SignalP"/>
    </source>
</evidence>
<proteinExistence type="predicted"/>
<sequence length="181" mass="19642">MGNISLDGLHVLLFLSCVTAVYSLQCYSCTLEDNPDALKHCELPKYGLGNNTVVSCSSGEDRCIIVKTFRKDGTVTTFRRSCSAVGSCSNNCASPDPEGTAVCDSCCEDDLCNKGEGPKASEVSGTSRLTITMGLFMSGGKMTYLVTLSVVSRLKISLQFFPYWQPPNFTRPKSMRKFIAV</sequence>
<dbReference type="Proteomes" id="UP001159405">
    <property type="component" value="Unassembled WGS sequence"/>
</dbReference>